<dbReference type="AlphaFoldDB" id="A0A1X9YN65"/>
<organism evidence="1 2">
    <name type="scientific">Pontibacter actiniarum</name>
    <dbReference type="NCBI Taxonomy" id="323450"/>
    <lineage>
        <taxon>Bacteria</taxon>
        <taxon>Pseudomonadati</taxon>
        <taxon>Bacteroidota</taxon>
        <taxon>Cytophagia</taxon>
        <taxon>Cytophagales</taxon>
        <taxon>Hymenobacteraceae</taxon>
        <taxon>Pontibacter</taxon>
    </lineage>
</organism>
<dbReference type="KEGG" id="pact:CA264_02150"/>
<proteinExistence type="predicted"/>
<gene>
    <name evidence="1" type="ORF">CA264_02150</name>
</gene>
<evidence type="ECO:0000313" key="2">
    <source>
        <dbReference type="Proteomes" id="UP000266292"/>
    </source>
</evidence>
<sequence>MGAKVKKDFHNPKAAKTQAAKLNGSGCLLSPWGKYGKGKMEANGWAEYGFVLCMIPGDIWQHIYNLIIVWEMAFIFIG</sequence>
<dbReference type="Proteomes" id="UP000266292">
    <property type="component" value="Chromosome"/>
</dbReference>
<dbReference type="EMBL" id="CP021235">
    <property type="protein sequence ID" value="ARS34336.1"/>
    <property type="molecule type" value="Genomic_DNA"/>
</dbReference>
<accession>A0A1X9YN65</accession>
<protein>
    <submittedName>
        <fullName evidence="1">Uncharacterized protein</fullName>
    </submittedName>
</protein>
<name>A0A1X9YN65_9BACT</name>
<keyword evidence="2" id="KW-1185">Reference proteome</keyword>
<dbReference type="RefSeq" id="WP_025604173.1">
    <property type="nucleotide sequence ID" value="NZ_CP021235.1"/>
</dbReference>
<reference evidence="2" key="1">
    <citation type="submission" date="2017-05" db="EMBL/GenBank/DDBJ databases">
        <authorList>
            <person name="Ray J."/>
            <person name="Price M."/>
            <person name="Deutschbauer A."/>
        </authorList>
    </citation>
    <scope>NUCLEOTIDE SEQUENCE [LARGE SCALE GENOMIC DNA]</scope>
    <source>
        <strain evidence="2">DSM 19842</strain>
    </source>
</reference>
<evidence type="ECO:0000313" key="1">
    <source>
        <dbReference type="EMBL" id="ARS34336.1"/>
    </source>
</evidence>